<dbReference type="Gene3D" id="3.90.550.10">
    <property type="entry name" value="Spore Coat Polysaccharide Biosynthesis Protein SpsA, Chain A"/>
    <property type="match status" value="1"/>
</dbReference>
<dbReference type="GO" id="GO:0016757">
    <property type="term" value="F:glycosyltransferase activity"/>
    <property type="evidence" value="ECO:0007669"/>
    <property type="project" value="UniProtKB-KW"/>
</dbReference>
<evidence type="ECO:0000313" key="6">
    <source>
        <dbReference type="EMBL" id="SDO73626.1"/>
    </source>
</evidence>
<evidence type="ECO:0000256" key="4">
    <source>
        <dbReference type="ARBA" id="ARBA00022679"/>
    </source>
</evidence>
<dbReference type="PANTHER" id="PTHR43179:SF12">
    <property type="entry name" value="GALACTOFURANOSYLTRANSFERASE GLFT2"/>
    <property type="match status" value="1"/>
</dbReference>
<accession>A0A1H0M092</accession>
<organism evidence="6 7">
    <name type="scientific">Nakamurella panacisegetis</name>
    <dbReference type="NCBI Taxonomy" id="1090615"/>
    <lineage>
        <taxon>Bacteria</taxon>
        <taxon>Bacillati</taxon>
        <taxon>Actinomycetota</taxon>
        <taxon>Actinomycetes</taxon>
        <taxon>Nakamurellales</taxon>
        <taxon>Nakamurellaceae</taxon>
        <taxon>Nakamurella</taxon>
    </lineage>
</organism>
<evidence type="ECO:0000256" key="3">
    <source>
        <dbReference type="ARBA" id="ARBA00022676"/>
    </source>
</evidence>
<keyword evidence="7" id="KW-1185">Reference proteome</keyword>
<name>A0A1H0M092_9ACTN</name>
<dbReference type="RefSeq" id="WP_090475722.1">
    <property type="nucleotide sequence ID" value="NZ_LT629710.1"/>
</dbReference>
<dbReference type="Proteomes" id="UP000198741">
    <property type="component" value="Chromosome I"/>
</dbReference>
<dbReference type="InterPro" id="IPR001173">
    <property type="entry name" value="Glyco_trans_2-like"/>
</dbReference>
<dbReference type="AlphaFoldDB" id="A0A1H0M092"/>
<proteinExistence type="inferred from homology"/>
<comment type="similarity">
    <text evidence="2">Belongs to the glycosyltransferase 2 family.</text>
</comment>
<keyword evidence="4 6" id="KW-0808">Transferase</keyword>
<gene>
    <name evidence="6" type="ORF">SAMN04515671_1874</name>
</gene>
<protein>
    <submittedName>
        <fullName evidence="6">Glycosyltransferase, GT2 family</fullName>
    </submittedName>
</protein>
<dbReference type="SUPFAM" id="SSF53448">
    <property type="entry name" value="Nucleotide-diphospho-sugar transferases"/>
    <property type="match status" value="1"/>
</dbReference>
<dbReference type="EMBL" id="LT629710">
    <property type="protein sequence ID" value="SDO73626.1"/>
    <property type="molecule type" value="Genomic_DNA"/>
</dbReference>
<dbReference type="Pfam" id="PF00535">
    <property type="entry name" value="Glycos_transf_2"/>
    <property type="match status" value="1"/>
</dbReference>
<dbReference type="InterPro" id="IPR029044">
    <property type="entry name" value="Nucleotide-diphossugar_trans"/>
</dbReference>
<evidence type="ECO:0000256" key="1">
    <source>
        <dbReference type="ARBA" id="ARBA00004776"/>
    </source>
</evidence>
<dbReference type="PANTHER" id="PTHR43179">
    <property type="entry name" value="RHAMNOSYLTRANSFERASE WBBL"/>
    <property type="match status" value="1"/>
</dbReference>
<reference evidence="6 7" key="1">
    <citation type="submission" date="2016-10" db="EMBL/GenBank/DDBJ databases">
        <authorList>
            <person name="de Groot N.N."/>
        </authorList>
    </citation>
    <scope>NUCLEOTIDE SEQUENCE [LARGE SCALE GENOMIC DNA]</scope>
    <source>
        <strain evidence="7">P4-7,KCTC 19426,CECT 7604</strain>
    </source>
</reference>
<sequence length="323" mass="34994">MIGSVTCSVVVCAYTLDRWDDLRASLLSVSDQSVQPDEVILVIDHNDLLLSRARTEFPGVRVMENRYRQGLSGGRNTAIAEARGDVVVFLDDDATADPGWLAALMKHYEDPAVIGVGGAAAPRWPAGRPAHLPADTEFDRGELDWVVGCTYAGQPETLTEVRNLMGCNMSMRRSVFASVGVFSEGLGRIGKVPLGCEETELCIRARQADPSARILFEPAALVHHRVTPDRVRWNYLISRCWAEGLSKAVVSRMVGQGDALSTERTYVGSVLPHAVGRELGRAVRRRRVRHLRSAGAIVIGLASTCAGYARGSMARSHGSRGSG</sequence>
<dbReference type="OrthoDB" id="153025at2"/>
<evidence type="ECO:0000256" key="2">
    <source>
        <dbReference type="ARBA" id="ARBA00006739"/>
    </source>
</evidence>
<feature type="domain" description="Glycosyltransferase 2-like" evidence="5">
    <location>
        <begin position="8"/>
        <end position="178"/>
    </location>
</feature>
<evidence type="ECO:0000313" key="7">
    <source>
        <dbReference type="Proteomes" id="UP000198741"/>
    </source>
</evidence>
<evidence type="ECO:0000259" key="5">
    <source>
        <dbReference type="Pfam" id="PF00535"/>
    </source>
</evidence>
<dbReference type="STRING" id="1090615.SAMN04515671_1874"/>
<comment type="pathway">
    <text evidence="1">Cell wall biogenesis; cell wall polysaccharide biosynthesis.</text>
</comment>
<keyword evidence="3" id="KW-0328">Glycosyltransferase</keyword>